<reference evidence="2" key="1">
    <citation type="submission" date="2021-03" db="EMBL/GenBank/DDBJ databases">
        <title>Draft genome sequence of rust myrtle Austropuccinia psidii MF-1, a brazilian biotype.</title>
        <authorList>
            <person name="Quecine M.C."/>
            <person name="Pachon D.M.R."/>
            <person name="Bonatelli M.L."/>
            <person name="Correr F.H."/>
            <person name="Franceschini L.M."/>
            <person name="Leite T.F."/>
            <person name="Margarido G.R.A."/>
            <person name="Almeida C.A."/>
            <person name="Ferrarezi J.A."/>
            <person name="Labate C.A."/>
        </authorList>
    </citation>
    <scope>NUCLEOTIDE SEQUENCE</scope>
    <source>
        <strain evidence="2">MF-1</strain>
    </source>
</reference>
<dbReference type="AlphaFoldDB" id="A0A9Q3DI54"/>
<gene>
    <name evidence="2" type="ORF">O181_040117</name>
</gene>
<feature type="compositionally biased region" description="Acidic residues" evidence="1">
    <location>
        <begin position="103"/>
        <end position="121"/>
    </location>
</feature>
<sequence length="130" mass="15219">MHESDELAGVPPPLRPRVPINLKFKKTPKRVPVDFYPPKWFNNLDHVQRFSIANTRKVAFIPTNDISRRKHLNPNENLHDKAFNEKFWHVVTETYDLFHEIVESSEDDDDKDDSEINELSDGDIIHLDSS</sequence>
<dbReference type="EMBL" id="AVOT02015797">
    <property type="protein sequence ID" value="MBW0500402.1"/>
    <property type="molecule type" value="Genomic_DNA"/>
</dbReference>
<organism evidence="2 3">
    <name type="scientific">Austropuccinia psidii MF-1</name>
    <dbReference type="NCBI Taxonomy" id="1389203"/>
    <lineage>
        <taxon>Eukaryota</taxon>
        <taxon>Fungi</taxon>
        <taxon>Dikarya</taxon>
        <taxon>Basidiomycota</taxon>
        <taxon>Pucciniomycotina</taxon>
        <taxon>Pucciniomycetes</taxon>
        <taxon>Pucciniales</taxon>
        <taxon>Sphaerophragmiaceae</taxon>
        <taxon>Austropuccinia</taxon>
    </lineage>
</organism>
<dbReference type="Proteomes" id="UP000765509">
    <property type="component" value="Unassembled WGS sequence"/>
</dbReference>
<evidence type="ECO:0000313" key="3">
    <source>
        <dbReference type="Proteomes" id="UP000765509"/>
    </source>
</evidence>
<comment type="caution">
    <text evidence="2">The sequence shown here is derived from an EMBL/GenBank/DDBJ whole genome shotgun (WGS) entry which is preliminary data.</text>
</comment>
<accession>A0A9Q3DI54</accession>
<keyword evidence="3" id="KW-1185">Reference proteome</keyword>
<proteinExistence type="predicted"/>
<evidence type="ECO:0000313" key="2">
    <source>
        <dbReference type="EMBL" id="MBW0500402.1"/>
    </source>
</evidence>
<feature type="region of interest" description="Disordered" evidence="1">
    <location>
        <begin position="103"/>
        <end position="130"/>
    </location>
</feature>
<dbReference type="OrthoDB" id="2506837at2759"/>
<evidence type="ECO:0000256" key="1">
    <source>
        <dbReference type="SAM" id="MobiDB-lite"/>
    </source>
</evidence>
<name>A0A9Q3DI54_9BASI</name>
<protein>
    <submittedName>
        <fullName evidence="2">Uncharacterized protein</fullName>
    </submittedName>
</protein>